<comment type="caution">
    <text evidence="2">The sequence shown here is derived from an EMBL/GenBank/DDBJ whole genome shotgun (WGS) entry which is preliminary data.</text>
</comment>
<keyword evidence="1" id="KW-0812">Transmembrane</keyword>
<sequence>MASAYQIIDEPKPGRLSRFTVDPMWPLFAFMFGGPFISWAWSLFNSFALGSPSRNREIIAVCLGLLGYFAVLTAMMTSETLRDLGPVYVRLALVVVSLFACYYIYLKQSAACEIYQYFDGVLMNGIPGVILAYFVGSKLEQMVRTQVLTGLQQWIS</sequence>
<gene>
    <name evidence="2" type="ORF">FHS09_001268</name>
</gene>
<dbReference type="AlphaFoldDB" id="A0A7W4Z9P2"/>
<dbReference type="RefSeq" id="WP_183457861.1">
    <property type="nucleotide sequence ID" value="NZ_JACHWZ010000005.1"/>
</dbReference>
<keyword evidence="3" id="KW-1185">Reference proteome</keyword>
<feature type="transmembrane region" description="Helical" evidence="1">
    <location>
        <begin position="117"/>
        <end position="135"/>
    </location>
</feature>
<feature type="transmembrane region" description="Helical" evidence="1">
    <location>
        <begin position="87"/>
        <end position="105"/>
    </location>
</feature>
<dbReference type="EMBL" id="JACHWZ010000005">
    <property type="protein sequence ID" value="MBB3060449.1"/>
    <property type="molecule type" value="Genomic_DNA"/>
</dbReference>
<feature type="transmembrane region" description="Helical" evidence="1">
    <location>
        <begin position="56"/>
        <end position="75"/>
    </location>
</feature>
<dbReference type="Proteomes" id="UP000535937">
    <property type="component" value="Unassembled WGS sequence"/>
</dbReference>
<organism evidence="2 3">
    <name type="scientific">Microbulbifer rhizosphaerae</name>
    <dbReference type="NCBI Taxonomy" id="1562603"/>
    <lineage>
        <taxon>Bacteria</taxon>
        <taxon>Pseudomonadati</taxon>
        <taxon>Pseudomonadota</taxon>
        <taxon>Gammaproteobacteria</taxon>
        <taxon>Cellvibrionales</taxon>
        <taxon>Microbulbiferaceae</taxon>
        <taxon>Microbulbifer</taxon>
    </lineage>
</organism>
<evidence type="ECO:0000256" key="1">
    <source>
        <dbReference type="SAM" id="Phobius"/>
    </source>
</evidence>
<keyword evidence="1" id="KW-1133">Transmembrane helix</keyword>
<accession>A0A7W4Z9P2</accession>
<reference evidence="2 3" key="1">
    <citation type="submission" date="2020-08" db="EMBL/GenBank/DDBJ databases">
        <title>Genomic Encyclopedia of Type Strains, Phase III (KMG-III): the genomes of soil and plant-associated and newly described type strains.</title>
        <authorList>
            <person name="Whitman W."/>
        </authorList>
    </citation>
    <scope>NUCLEOTIDE SEQUENCE [LARGE SCALE GENOMIC DNA]</scope>
    <source>
        <strain evidence="2 3">CECT 8799</strain>
    </source>
</reference>
<evidence type="ECO:0000313" key="2">
    <source>
        <dbReference type="EMBL" id="MBB3060449.1"/>
    </source>
</evidence>
<feature type="transmembrane region" description="Helical" evidence="1">
    <location>
        <begin position="24"/>
        <end position="44"/>
    </location>
</feature>
<proteinExistence type="predicted"/>
<evidence type="ECO:0000313" key="3">
    <source>
        <dbReference type="Proteomes" id="UP000535937"/>
    </source>
</evidence>
<name>A0A7W4Z9P2_9GAMM</name>
<protein>
    <submittedName>
        <fullName evidence="2">Uncharacterized protein</fullName>
    </submittedName>
</protein>
<keyword evidence="1" id="KW-0472">Membrane</keyword>